<reference evidence="2" key="1">
    <citation type="submission" date="2021-05" db="EMBL/GenBank/DDBJ databases">
        <authorList>
            <person name="Alioto T."/>
            <person name="Alioto T."/>
            <person name="Gomez Garrido J."/>
        </authorList>
    </citation>
    <scope>NUCLEOTIDE SEQUENCE</scope>
</reference>
<sequence length="281" mass="30408">MLCCESAAGGSGGAGCSRNQGGNRMMGSNGPMRQPDSLLDITARLVAQNEPFQKIEERYDRIPEPVQRRIIYWSFPRNEKDICMYSSLSRVSSINSVEPQSLSFCAGLKLVESGCVEDVLQVGFHLSGVVWSYPPNHNHRHSSSSSNVPSGGRNDLPYHPYANVNVNNNHHHHPHNNYIGNNNHHHNPHNHRPLTPPPLHQAAPLPPPPGGPPGGPPMAAGAMAVVIPPPPGIAQPVPPQYNNNPNIDRDGFNNISTSSSSGSGAGHMEENKKIQSVSQLR</sequence>
<dbReference type="PANTHER" id="PTHR22619:SF0">
    <property type="entry name" value="ZINC FINGER SWIM DOMAIN-CONTAINING PROTEIN 6-LIKE PROTEIN"/>
    <property type="match status" value="1"/>
</dbReference>
<dbReference type="PANTHER" id="PTHR22619">
    <property type="entry name" value="ZINC FINGER SWIM DOMAIN CONTAINING PROTEIN 4, 5, 6"/>
    <property type="match status" value="1"/>
</dbReference>
<dbReference type="AlphaFoldDB" id="A0A8D8MC38"/>
<feature type="compositionally biased region" description="Basic residues" evidence="1">
    <location>
        <begin position="183"/>
        <end position="192"/>
    </location>
</feature>
<dbReference type="GO" id="GO:0031462">
    <property type="term" value="C:Cul2-RING ubiquitin ligase complex"/>
    <property type="evidence" value="ECO:0007669"/>
    <property type="project" value="TreeGrafter"/>
</dbReference>
<feature type="compositionally biased region" description="Pro residues" evidence="1">
    <location>
        <begin position="194"/>
        <end position="216"/>
    </location>
</feature>
<evidence type="ECO:0000256" key="1">
    <source>
        <dbReference type="SAM" id="MobiDB-lite"/>
    </source>
</evidence>
<accession>A0A8D8MC38</accession>
<protein>
    <submittedName>
        <fullName evidence="2">Zinc finger SWIM domain-containing protein 4</fullName>
    </submittedName>
</protein>
<organism evidence="2">
    <name type="scientific">Culex pipiens</name>
    <name type="common">House mosquito</name>
    <dbReference type="NCBI Taxonomy" id="7175"/>
    <lineage>
        <taxon>Eukaryota</taxon>
        <taxon>Metazoa</taxon>
        <taxon>Ecdysozoa</taxon>
        <taxon>Arthropoda</taxon>
        <taxon>Hexapoda</taxon>
        <taxon>Insecta</taxon>
        <taxon>Pterygota</taxon>
        <taxon>Neoptera</taxon>
        <taxon>Endopterygota</taxon>
        <taxon>Diptera</taxon>
        <taxon>Nematocera</taxon>
        <taxon>Culicoidea</taxon>
        <taxon>Culicidae</taxon>
        <taxon>Culicinae</taxon>
        <taxon>Culicini</taxon>
        <taxon>Culex</taxon>
        <taxon>Culex</taxon>
    </lineage>
</organism>
<name>A0A8D8MC38_CULPI</name>
<dbReference type="EMBL" id="HBUE01192713">
    <property type="protein sequence ID" value="CAG6525879.1"/>
    <property type="molecule type" value="Transcribed_RNA"/>
</dbReference>
<proteinExistence type="predicted"/>
<feature type="compositionally biased region" description="Pro residues" evidence="1">
    <location>
        <begin position="227"/>
        <end position="239"/>
    </location>
</feature>
<feature type="compositionally biased region" description="Low complexity" evidence="1">
    <location>
        <begin position="217"/>
        <end position="226"/>
    </location>
</feature>
<evidence type="ECO:0000313" key="2">
    <source>
        <dbReference type="EMBL" id="CAG6525879.1"/>
    </source>
</evidence>
<feature type="compositionally biased region" description="Low complexity" evidence="1">
    <location>
        <begin position="157"/>
        <end position="168"/>
    </location>
</feature>
<dbReference type="EMBL" id="HBUE01298666">
    <property type="protein sequence ID" value="CAG6577590.1"/>
    <property type="molecule type" value="Transcribed_RNA"/>
</dbReference>
<feature type="region of interest" description="Disordered" evidence="1">
    <location>
        <begin position="5"/>
        <end position="30"/>
    </location>
</feature>
<feature type="region of interest" description="Disordered" evidence="1">
    <location>
        <begin position="137"/>
        <end position="281"/>
    </location>
</feature>